<dbReference type="Proteomes" id="UP000267049">
    <property type="component" value="Unassembled WGS sequence"/>
</dbReference>
<dbReference type="InterPro" id="IPR050545">
    <property type="entry name" value="Mycobact_MmpL"/>
</dbReference>
<keyword evidence="2" id="KW-1003">Cell membrane</keyword>
<dbReference type="InterPro" id="IPR000731">
    <property type="entry name" value="SSD"/>
</dbReference>
<organism evidence="8 9">
    <name type="scientific">Montanilutibacter psychrotolerans</name>
    <dbReference type="NCBI Taxonomy" id="1327343"/>
    <lineage>
        <taxon>Bacteria</taxon>
        <taxon>Pseudomonadati</taxon>
        <taxon>Pseudomonadota</taxon>
        <taxon>Gammaproteobacteria</taxon>
        <taxon>Lysobacterales</taxon>
        <taxon>Lysobacteraceae</taxon>
        <taxon>Montanilutibacter</taxon>
    </lineage>
</organism>
<evidence type="ECO:0000256" key="5">
    <source>
        <dbReference type="ARBA" id="ARBA00023136"/>
    </source>
</evidence>
<dbReference type="OrthoDB" id="9803781at2"/>
<feature type="transmembrane region" description="Helical" evidence="6">
    <location>
        <begin position="748"/>
        <end position="774"/>
    </location>
</feature>
<evidence type="ECO:0000313" key="9">
    <source>
        <dbReference type="Proteomes" id="UP000267049"/>
    </source>
</evidence>
<evidence type="ECO:0000256" key="6">
    <source>
        <dbReference type="SAM" id="Phobius"/>
    </source>
</evidence>
<accession>A0A3M8T2Q8</accession>
<keyword evidence="5 6" id="KW-0472">Membrane</keyword>
<keyword evidence="9" id="KW-1185">Reference proteome</keyword>
<dbReference type="PANTHER" id="PTHR33406:SF13">
    <property type="entry name" value="MEMBRANE PROTEIN YDFJ"/>
    <property type="match status" value="1"/>
</dbReference>
<feature type="transmembrane region" description="Helical" evidence="6">
    <location>
        <begin position="416"/>
        <end position="439"/>
    </location>
</feature>
<dbReference type="AlphaFoldDB" id="A0A3M8T2Q8"/>
<gene>
    <name evidence="8" type="ORF">EER27_06540</name>
</gene>
<reference evidence="8 9" key="1">
    <citation type="submission" date="2018-11" db="EMBL/GenBank/DDBJ databases">
        <title>Lysobacter cryohumiis sp. nov., isolated from soil in the Tianshan Mountains, Xinjiang, China.</title>
        <authorList>
            <person name="Luo Y."/>
            <person name="Sheng H."/>
        </authorList>
    </citation>
    <scope>NUCLEOTIDE SEQUENCE [LARGE SCALE GENOMIC DNA]</scope>
    <source>
        <strain evidence="8 9">ZS60</strain>
    </source>
</reference>
<evidence type="ECO:0000256" key="3">
    <source>
        <dbReference type="ARBA" id="ARBA00022692"/>
    </source>
</evidence>
<comment type="caution">
    <text evidence="8">The sequence shown here is derived from an EMBL/GenBank/DDBJ whole genome shotgun (WGS) entry which is preliminary data.</text>
</comment>
<dbReference type="InterPro" id="IPR004869">
    <property type="entry name" value="MMPL_dom"/>
</dbReference>
<protein>
    <submittedName>
        <fullName evidence="8">Transporter</fullName>
    </submittedName>
</protein>
<feature type="transmembrane region" description="Helical" evidence="6">
    <location>
        <begin position="292"/>
        <end position="309"/>
    </location>
</feature>
<dbReference type="SUPFAM" id="SSF82866">
    <property type="entry name" value="Multidrug efflux transporter AcrB transmembrane domain"/>
    <property type="match status" value="2"/>
</dbReference>
<name>A0A3M8T2Q8_9GAMM</name>
<evidence type="ECO:0000313" key="8">
    <source>
        <dbReference type="EMBL" id="RNF85410.1"/>
    </source>
</evidence>
<dbReference type="Gene3D" id="1.20.1640.10">
    <property type="entry name" value="Multidrug efflux transporter AcrB transmembrane domain"/>
    <property type="match status" value="2"/>
</dbReference>
<dbReference type="PANTHER" id="PTHR33406">
    <property type="entry name" value="MEMBRANE PROTEIN MJ1562-RELATED"/>
    <property type="match status" value="1"/>
</dbReference>
<keyword evidence="4 6" id="KW-1133">Transmembrane helix</keyword>
<evidence type="ECO:0000259" key="7">
    <source>
        <dbReference type="PROSITE" id="PS50156"/>
    </source>
</evidence>
<feature type="transmembrane region" description="Helical" evidence="6">
    <location>
        <begin position="835"/>
        <end position="862"/>
    </location>
</feature>
<dbReference type="GO" id="GO:0005886">
    <property type="term" value="C:plasma membrane"/>
    <property type="evidence" value="ECO:0007669"/>
    <property type="project" value="UniProtKB-SubCell"/>
</dbReference>
<dbReference type="RefSeq" id="WP_123087193.1">
    <property type="nucleotide sequence ID" value="NZ_RIBS01000002.1"/>
</dbReference>
<dbReference type="PROSITE" id="PS50156">
    <property type="entry name" value="SSD"/>
    <property type="match status" value="1"/>
</dbReference>
<dbReference type="Pfam" id="PF03176">
    <property type="entry name" value="MMPL"/>
    <property type="match status" value="2"/>
</dbReference>
<sequence>MQTYLRFVERYAAWILAALLVVTVFFVLQLPKLTADSNPYLLPDSHPARKTLLEMQDEFTGTYDAALIAIHNKDGVFNRDTLDAVYDMTASSRRMLLVNDADKAQLEALRDRYGAAAPQWRTTIDAILADGLTQNDFAEADKLPALAAKLPLSAAERSFVDFFPRRINPIKELAGMAATENMVARDGVLVVRTALADKTTDPALIREEVMGNAMMINGAVSADAKVALVVVELYIKQEDAEGQLRAYQAFEKIVDDYRREHPTFAAANDTHIAGVPIFIAEQKKLVDRDMGTLFPLVILVVAAILVLFFRRPLGVILPLANVIIAALWTLGLMAINHAPLDLITSVLPVFLITICGADAIHMMSEYYTQRAQGGTAREAARRTMQVMVSPVLLTTVTTTAGFLLSTSTNISSIRSFGLYMACGLAFAQLIALLLVPAWINLFGDRSLRKRVEIAQAKATSGGSRARHEWLGTALESVFRKVVAHRAAFGVAFALLIAGAGFMTTRVHVEDAGSGYFAADNPFRKADDFVNRHIAGTSPGWIEVATGQPGGVLTLEQVRFIDGLDRFLASQPNVTYSYSLARYIKRMNLVMHDMDPAYDRLPAASEPVSSTDPDTGVTTVEQVKGDDLVAQSVLMYENGGGSDLTNVLNRDFSRAVTMFTMNTTRASDYQALLDALHGWLAKNKPAGVEVKIGGSPVIWTGVLHEIIKGQLNSALLALAAVALVLVLWLRSVPQGVLATLPLAATMVCYYGFMALFGIDLNIGTAIISFLIVGIVDYSVHFLHRIGIARDELGLSLDDALLHAVRHSGQSIVFNVLVFSLGFLTLLLSEFTPIVHLGALVAMALSLSGAMSLFLITLLAPVFLRRRRDPMPLAESSAA</sequence>
<dbReference type="EMBL" id="RIBS01000002">
    <property type="protein sequence ID" value="RNF85410.1"/>
    <property type="molecule type" value="Genomic_DNA"/>
</dbReference>
<feature type="transmembrane region" description="Helical" evidence="6">
    <location>
        <begin position="12"/>
        <end position="30"/>
    </location>
</feature>
<feature type="transmembrane region" description="Helical" evidence="6">
    <location>
        <begin position="710"/>
        <end position="728"/>
    </location>
</feature>
<feature type="transmembrane region" description="Helical" evidence="6">
    <location>
        <begin position="810"/>
        <end position="829"/>
    </location>
</feature>
<evidence type="ECO:0000256" key="4">
    <source>
        <dbReference type="ARBA" id="ARBA00022989"/>
    </source>
</evidence>
<feature type="transmembrane region" description="Helical" evidence="6">
    <location>
        <begin position="342"/>
        <end position="364"/>
    </location>
</feature>
<proteinExistence type="predicted"/>
<comment type="subcellular location">
    <subcellularLocation>
        <location evidence="1">Cell membrane</location>
        <topology evidence="1">Multi-pass membrane protein</topology>
    </subcellularLocation>
</comment>
<keyword evidence="3 6" id="KW-0812">Transmembrane</keyword>
<feature type="domain" description="SSD" evidence="7">
    <location>
        <begin position="316"/>
        <end position="441"/>
    </location>
</feature>
<feature type="transmembrane region" description="Helical" evidence="6">
    <location>
        <begin position="482"/>
        <end position="502"/>
    </location>
</feature>
<evidence type="ECO:0000256" key="2">
    <source>
        <dbReference type="ARBA" id="ARBA00022475"/>
    </source>
</evidence>
<feature type="transmembrane region" description="Helical" evidence="6">
    <location>
        <begin position="384"/>
        <end position="404"/>
    </location>
</feature>
<feature type="transmembrane region" description="Helical" evidence="6">
    <location>
        <begin position="315"/>
        <end position="335"/>
    </location>
</feature>
<evidence type="ECO:0000256" key="1">
    <source>
        <dbReference type="ARBA" id="ARBA00004651"/>
    </source>
</evidence>